<dbReference type="KEGG" id="bex:A11Q_1871"/>
<keyword evidence="2 4" id="KW-0238">DNA-binding</keyword>
<dbReference type="InterPro" id="IPR023772">
    <property type="entry name" value="DNA-bd_HTH_TetR-type_CS"/>
</dbReference>
<feature type="compositionally biased region" description="Low complexity" evidence="5">
    <location>
        <begin position="201"/>
        <end position="216"/>
    </location>
</feature>
<dbReference type="PANTHER" id="PTHR47752">
    <property type="entry name" value="HTH-TYPE TRANSCRIPTIONAL REPRESSOR FABR"/>
    <property type="match status" value="1"/>
</dbReference>
<evidence type="ECO:0000256" key="5">
    <source>
        <dbReference type="SAM" id="MobiDB-lite"/>
    </source>
</evidence>
<dbReference type="PRINTS" id="PR00455">
    <property type="entry name" value="HTHTETR"/>
</dbReference>
<dbReference type="SUPFAM" id="SSF46689">
    <property type="entry name" value="Homeodomain-like"/>
    <property type="match status" value="1"/>
</dbReference>
<dbReference type="Pfam" id="PF21943">
    <property type="entry name" value="TetR_C_46"/>
    <property type="match status" value="1"/>
</dbReference>
<dbReference type="PANTHER" id="PTHR47752:SF1">
    <property type="entry name" value="HTH-TYPE TRANSCRIPTIONAL REPRESSOR FABR"/>
    <property type="match status" value="1"/>
</dbReference>
<dbReference type="PATRIC" id="fig|1184267.3.peg.1894"/>
<keyword evidence="3" id="KW-0804">Transcription</keyword>
<feature type="DNA-binding region" description="H-T-H motif" evidence="4">
    <location>
        <begin position="33"/>
        <end position="52"/>
    </location>
</feature>
<dbReference type="InterPro" id="IPR054129">
    <property type="entry name" value="DesT_TetR_C"/>
</dbReference>
<dbReference type="NCBIfam" id="NF008402">
    <property type="entry name" value="PRK11202.1"/>
    <property type="match status" value="1"/>
</dbReference>
<dbReference type="InterPro" id="IPR001647">
    <property type="entry name" value="HTH_TetR"/>
</dbReference>
<dbReference type="Gene3D" id="1.10.357.10">
    <property type="entry name" value="Tetracycline Repressor, domain 2"/>
    <property type="match status" value="1"/>
</dbReference>
<dbReference type="Proteomes" id="UP000012040">
    <property type="component" value="Chromosome"/>
</dbReference>
<dbReference type="Pfam" id="PF00440">
    <property type="entry name" value="TetR_N"/>
    <property type="match status" value="1"/>
</dbReference>
<dbReference type="Gene3D" id="1.10.10.60">
    <property type="entry name" value="Homeodomain-like"/>
    <property type="match status" value="1"/>
</dbReference>
<dbReference type="STRING" id="1184267.A11Q_1871"/>
<dbReference type="HOGENOM" id="CLU_081861_0_0_7"/>
<sequence length="224" mass="24930">MAITKKEQKSQTRRQLLLAGLRLSSEKGFSSLSIREVTTSAGITPAAFYKHFHDMEELGLAMLDEVGLSLRQMLRDARRRVDTDLDPIRASVETFLSFVHDNKNLFRLLLGERQGATSAFRMAIHTEMDRFVAELAIDLERLQSAINRPLNNPVLAAESIVAVSFTLGAEALDLPKHKQSGLTERIAYHIKTILRGSLKANNTKTSTAKAAKTPSSSRKKRKAN</sequence>
<evidence type="ECO:0000256" key="3">
    <source>
        <dbReference type="ARBA" id="ARBA00023163"/>
    </source>
</evidence>
<dbReference type="RefSeq" id="WP_015470577.1">
    <property type="nucleotide sequence ID" value="NC_020813.1"/>
</dbReference>
<dbReference type="eggNOG" id="COG1309">
    <property type="taxonomic scope" value="Bacteria"/>
</dbReference>
<protein>
    <recommendedName>
        <fullName evidence="6">HTH tetR-type domain-containing protein</fullName>
    </recommendedName>
</protein>
<evidence type="ECO:0000313" key="8">
    <source>
        <dbReference type="Proteomes" id="UP000012040"/>
    </source>
</evidence>
<feature type="domain" description="HTH tetR-type" evidence="6">
    <location>
        <begin position="10"/>
        <end position="70"/>
    </location>
</feature>
<evidence type="ECO:0000256" key="1">
    <source>
        <dbReference type="ARBA" id="ARBA00023015"/>
    </source>
</evidence>
<proteinExistence type="predicted"/>
<evidence type="ECO:0000256" key="2">
    <source>
        <dbReference type="ARBA" id="ARBA00023125"/>
    </source>
</evidence>
<evidence type="ECO:0000256" key="4">
    <source>
        <dbReference type="PROSITE-ProRule" id="PRU00335"/>
    </source>
</evidence>
<dbReference type="PROSITE" id="PS50977">
    <property type="entry name" value="HTH_TETR_2"/>
    <property type="match status" value="1"/>
</dbReference>
<name>M4V9L8_9BACT</name>
<evidence type="ECO:0000259" key="6">
    <source>
        <dbReference type="PROSITE" id="PS50977"/>
    </source>
</evidence>
<organism evidence="7 8">
    <name type="scientific">Pseudobdellovibrio exovorus JSS</name>
    <dbReference type="NCBI Taxonomy" id="1184267"/>
    <lineage>
        <taxon>Bacteria</taxon>
        <taxon>Pseudomonadati</taxon>
        <taxon>Bdellovibrionota</taxon>
        <taxon>Bdellovibrionia</taxon>
        <taxon>Bdellovibrionales</taxon>
        <taxon>Pseudobdellovibrionaceae</taxon>
        <taxon>Pseudobdellovibrio</taxon>
    </lineage>
</organism>
<keyword evidence="1" id="KW-0805">Transcription regulation</keyword>
<dbReference type="GO" id="GO:0003677">
    <property type="term" value="F:DNA binding"/>
    <property type="evidence" value="ECO:0007669"/>
    <property type="project" value="UniProtKB-UniRule"/>
</dbReference>
<dbReference type="InterPro" id="IPR009057">
    <property type="entry name" value="Homeodomain-like_sf"/>
</dbReference>
<feature type="region of interest" description="Disordered" evidence="5">
    <location>
        <begin position="201"/>
        <end position="224"/>
    </location>
</feature>
<reference evidence="7 8" key="1">
    <citation type="journal article" date="2013" name="ISME J.">
        <title>By their genes ye shall know them: genomic signatures of predatory bacteria.</title>
        <authorList>
            <person name="Pasternak Z."/>
            <person name="Pietrokovski S."/>
            <person name="Rotem O."/>
            <person name="Gophna U."/>
            <person name="Lurie-Weinberger M.N."/>
            <person name="Jurkevitch E."/>
        </authorList>
    </citation>
    <scope>NUCLEOTIDE SEQUENCE [LARGE SCALE GENOMIC DNA]</scope>
    <source>
        <strain evidence="7 8">JSS</strain>
    </source>
</reference>
<keyword evidence="8" id="KW-1185">Reference proteome</keyword>
<dbReference type="PROSITE" id="PS01081">
    <property type="entry name" value="HTH_TETR_1"/>
    <property type="match status" value="1"/>
</dbReference>
<dbReference type="EMBL" id="CP003537">
    <property type="protein sequence ID" value="AGH96087.1"/>
    <property type="molecule type" value="Genomic_DNA"/>
</dbReference>
<dbReference type="InterPro" id="IPR050692">
    <property type="entry name" value="HTH_transcr_repressor_FabR"/>
</dbReference>
<dbReference type="AlphaFoldDB" id="M4V9L8"/>
<dbReference type="OrthoDB" id="8617654at2"/>
<gene>
    <name evidence="7" type="ORF">A11Q_1871</name>
</gene>
<accession>M4V9L8</accession>
<evidence type="ECO:0000313" key="7">
    <source>
        <dbReference type="EMBL" id="AGH96087.1"/>
    </source>
</evidence>